<dbReference type="Gene3D" id="2.40.50.100">
    <property type="match status" value="1"/>
</dbReference>
<dbReference type="NCBIfam" id="TIGR01843">
    <property type="entry name" value="type_I_hlyD"/>
    <property type="match status" value="1"/>
</dbReference>
<evidence type="ECO:0000259" key="11">
    <source>
        <dbReference type="Pfam" id="PF25994"/>
    </source>
</evidence>
<dbReference type="Gene3D" id="2.40.30.170">
    <property type="match status" value="1"/>
</dbReference>
<name>A0A6N1V904_9HYPH</name>
<feature type="domain" description="AprE-like long alpha-helical hairpin" evidence="11">
    <location>
        <begin position="86"/>
        <end position="267"/>
    </location>
</feature>
<dbReference type="Pfam" id="PF25994">
    <property type="entry name" value="HH_AprE"/>
    <property type="match status" value="1"/>
</dbReference>
<feature type="transmembrane region" description="Helical" evidence="9">
    <location>
        <begin position="12"/>
        <end position="29"/>
    </location>
</feature>
<dbReference type="InterPro" id="IPR006144">
    <property type="entry name" value="Secretion_HlyD_CS"/>
</dbReference>
<dbReference type="Pfam" id="PF26002">
    <property type="entry name" value="Beta-barrel_AprE"/>
    <property type="match status" value="1"/>
</dbReference>
<dbReference type="PANTHER" id="PTHR30386">
    <property type="entry name" value="MEMBRANE FUSION SUBUNIT OF EMRAB-TOLC MULTIDRUG EFFLUX PUMP"/>
    <property type="match status" value="1"/>
</dbReference>
<dbReference type="Proteomes" id="UP000509367">
    <property type="component" value="Chromosome"/>
</dbReference>
<evidence type="ECO:0000256" key="6">
    <source>
        <dbReference type="ARBA" id="ARBA00022692"/>
    </source>
</evidence>
<dbReference type="EMBL" id="CP054836">
    <property type="protein sequence ID" value="QKV16983.1"/>
    <property type="molecule type" value="Genomic_DNA"/>
</dbReference>
<keyword evidence="10" id="KW-0175">Coiled coil</keyword>
<protein>
    <recommendedName>
        <fullName evidence="9">Membrane fusion protein (MFP) family protein</fullName>
    </recommendedName>
</protein>
<evidence type="ECO:0000256" key="4">
    <source>
        <dbReference type="ARBA" id="ARBA00022475"/>
    </source>
</evidence>
<dbReference type="GO" id="GO:0009306">
    <property type="term" value="P:protein secretion"/>
    <property type="evidence" value="ECO:0007669"/>
    <property type="project" value="InterPro"/>
</dbReference>
<evidence type="ECO:0000256" key="2">
    <source>
        <dbReference type="ARBA" id="ARBA00009477"/>
    </source>
</evidence>
<dbReference type="GO" id="GO:0005886">
    <property type="term" value="C:plasma membrane"/>
    <property type="evidence" value="ECO:0007669"/>
    <property type="project" value="UniProtKB-SubCell"/>
</dbReference>
<feature type="domain" description="AprE-like beta-barrel" evidence="12">
    <location>
        <begin position="314"/>
        <end position="404"/>
    </location>
</feature>
<reference evidence="13 14" key="1">
    <citation type="submission" date="2020-06" db="EMBL/GenBank/DDBJ databases">
        <title>Oricola thermophila sp. nov. isolated from a tidal sediments.</title>
        <authorList>
            <person name="Kwon K.K."/>
            <person name="Yang S.-H."/>
            <person name="Park M.-J."/>
        </authorList>
    </citation>
    <scope>NUCLEOTIDE SEQUENCE [LARGE SCALE GENOMIC DNA]</scope>
    <source>
        <strain evidence="13 14">MEBiC13590</strain>
    </source>
</reference>
<keyword evidence="14" id="KW-1185">Reference proteome</keyword>
<dbReference type="PANTHER" id="PTHR30386:SF26">
    <property type="entry name" value="TRANSPORT PROTEIN COMB"/>
    <property type="match status" value="1"/>
</dbReference>
<dbReference type="AlphaFoldDB" id="A0A6N1V904"/>
<evidence type="ECO:0000256" key="1">
    <source>
        <dbReference type="ARBA" id="ARBA00004377"/>
    </source>
</evidence>
<organism evidence="13 14">
    <name type="scientific">Oricola thermophila</name>
    <dbReference type="NCBI Taxonomy" id="2742145"/>
    <lineage>
        <taxon>Bacteria</taxon>
        <taxon>Pseudomonadati</taxon>
        <taxon>Pseudomonadota</taxon>
        <taxon>Alphaproteobacteria</taxon>
        <taxon>Hyphomicrobiales</taxon>
        <taxon>Ahrensiaceae</taxon>
        <taxon>Oricola</taxon>
    </lineage>
</organism>
<keyword evidence="8 9" id="KW-0472">Membrane</keyword>
<keyword evidence="5 9" id="KW-0997">Cell inner membrane</keyword>
<evidence type="ECO:0000313" key="13">
    <source>
        <dbReference type="EMBL" id="QKV16983.1"/>
    </source>
</evidence>
<dbReference type="PRINTS" id="PR01490">
    <property type="entry name" value="RTXTOXIND"/>
</dbReference>
<evidence type="ECO:0000256" key="9">
    <source>
        <dbReference type="RuleBase" id="RU365093"/>
    </source>
</evidence>
<keyword evidence="6 9" id="KW-0812">Transmembrane</keyword>
<evidence type="ECO:0000256" key="8">
    <source>
        <dbReference type="ARBA" id="ARBA00023136"/>
    </source>
</evidence>
<dbReference type="KEGG" id="orm:HTY61_00135"/>
<evidence type="ECO:0000256" key="3">
    <source>
        <dbReference type="ARBA" id="ARBA00022448"/>
    </source>
</evidence>
<keyword evidence="3 9" id="KW-0813">Transport</keyword>
<keyword evidence="4 9" id="KW-1003">Cell membrane</keyword>
<comment type="subcellular location">
    <subcellularLocation>
        <location evidence="1 9">Cell inner membrane</location>
        <topology evidence="1 9">Single-pass membrane protein</topology>
    </subcellularLocation>
</comment>
<dbReference type="InterPro" id="IPR058982">
    <property type="entry name" value="Beta-barrel_AprE"/>
</dbReference>
<evidence type="ECO:0000256" key="7">
    <source>
        <dbReference type="ARBA" id="ARBA00022989"/>
    </source>
</evidence>
<sequence length="427" mass="46944">MIGERPSGSARAIVLIVVAMIASFAVWASQTEIDEIARGEGRVIPASRTQTIQATEAGVVKEIAVQIGQVVKEGQLIIRLDDTTTASDLGEVEARARALKARVARLEVEEAGNWDDGYACPADVAETAPSICENEERLLAARRAGFRNTEGVLQQRLLQRRKELDEANANLQRLLGSLEISKRELALIEPMAKRRLVAETELIRAQRAINEVEGEIAALNEMIPRLQGAISEAELQLKELELQFRQEALTQKTDVLAELSVLEESARGEMTRVSRTDIRSPVDGVINTMEINTIGSFVQPGAVIAEVVPTSEELLVEARISPRDVAFVVPGQPALVKITAFDFSIYGGLEGEVVNVSPDSIVDQKTGEPYFEVRIKTDSAQLRKDENVFNITPGMICTVDIITGRKTILHYLLKPINKARQEAFTER</sequence>
<evidence type="ECO:0000256" key="5">
    <source>
        <dbReference type="ARBA" id="ARBA00022519"/>
    </source>
</evidence>
<feature type="coiled-coil region" evidence="10">
    <location>
        <begin position="154"/>
        <end position="250"/>
    </location>
</feature>
<comment type="similarity">
    <text evidence="2 9">Belongs to the membrane fusion protein (MFP) (TC 8.A.1) family.</text>
</comment>
<proteinExistence type="inferred from homology"/>
<gene>
    <name evidence="13" type="ORF">HTY61_00135</name>
</gene>
<dbReference type="RefSeq" id="WP_175274879.1">
    <property type="nucleotide sequence ID" value="NZ_CP054836.1"/>
</dbReference>
<keyword evidence="7 9" id="KW-1133">Transmembrane helix</keyword>
<dbReference type="PROSITE" id="PS00543">
    <property type="entry name" value="HLYD_FAMILY"/>
    <property type="match status" value="1"/>
</dbReference>
<evidence type="ECO:0000256" key="10">
    <source>
        <dbReference type="SAM" id="Coils"/>
    </source>
</evidence>
<dbReference type="InterPro" id="IPR058781">
    <property type="entry name" value="HH_AprE-like"/>
</dbReference>
<dbReference type="InterPro" id="IPR050739">
    <property type="entry name" value="MFP"/>
</dbReference>
<accession>A0A6N1V904</accession>
<evidence type="ECO:0000259" key="12">
    <source>
        <dbReference type="Pfam" id="PF26002"/>
    </source>
</evidence>
<evidence type="ECO:0000313" key="14">
    <source>
        <dbReference type="Proteomes" id="UP000509367"/>
    </source>
</evidence>
<dbReference type="InterPro" id="IPR010129">
    <property type="entry name" value="T1SS_HlyD"/>
</dbReference>